<evidence type="ECO:0000256" key="5">
    <source>
        <dbReference type="ARBA" id="ARBA00022989"/>
    </source>
</evidence>
<sequence length="82" mass="8990">MINGRLNAFVFGAIALMLVAQWFNRSFFKSAFAISLISGLLLFAKTVEMVVSIRDCPEAFSELQEDVKLATTELAKTGITAD</sequence>
<evidence type="ECO:0000256" key="2">
    <source>
        <dbReference type="ARBA" id="ARBA00010430"/>
    </source>
</evidence>
<proteinExistence type="inferred from homology"/>
<dbReference type="InterPro" id="IPR013174">
    <property type="entry name" value="DPM3"/>
</dbReference>
<evidence type="ECO:0000256" key="7">
    <source>
        <dbReference type="RuleBase" id="RU365085"/>
    </source>
</evidence>
<accession>A0ABV2AQF8</accession>
<dbReference type="Proteomes" id="UP001439008">
    <property type="component" value="Unassembled WGS sequence"/>
</dbReference>
<evidence type="ECO:0000256" key="4">
    <source>
        <dbReference type="ARBA" id="ARBA00022824"/>
    </source>
</evidence>
<keyword evidence="6 7" id="KW-0472">Membrane</keyword>
<dbReference type="EMBL" id="JBDODL010001675">
    <property type="protein sequence ID" value="MES1921719.1"/>
    <property type="molecule type" value="Genomic_DNA"/>
</dbReference>
<comment type="function">
    <text evidence="7">Stabilizer subunit of the dolichol-phosphate mannose (DPM) synthase complex; tethers catalytic subunit to the ER.</text>
</comment>
<organism evidence="8 9">
    <name type="scientific">Bonamia ostreae</name>
    <dbReference type="NCBI Taxonomy" id="126728"/>
    <lineage>
        <taxon>Eukaryota</taxon>
        <taxon>Sar</taxon>
        <taxon>Rhizaria</taxon>
        <taxon>Endomyxa</taxon>
        <taxon>Ascetosporea</taxon>
        <taxon>Haplosporida</taxon>
        <taxon>Bonamia</taxon>
    </lineage>
</organism>
<keyword evidence="3 7" id="KW-0812">Transmembrane</keyword>
<evidence type="ECO:0000256" key="3">
    <source>
        <dbReference type="ARBA" id="ARBA00022692"/>
    </source>
</evidence>
<keyword evidence="4 7" id="KW-0256">Endoplasmic reticulum</keyword>
<dbReference type="Pfam" id="PF08285">
    <property type="entry name" value="DPM3"/>
    <property type="match status" value="1"/>
</dbReference>
<evidence type="ECO:0000313" key="8">
    <source>
        <dbReference type="EMBL" id="MES1921719.1"/>
    </source>
</evidence>
<protein>
    <recommendedName>
        <fullName evidence="7">Dolichol-phosphate mannosyltransferase subunit 3</fullName>
    </recommendedName>
</protein>
<reference evidence="8 9" key="1">
    <citation type="journal article" date="2024" name="BMC Biol.">
        <title>Comparative genomics of Ascetosporea gives new insight into the evolutionary basis for animal parasitism in Rhizaria.</title>
        <authorList>
            <person name="Hiltunen Thoren M."/>
            <person name="Onut-Brannstrom I."/>
            <person name="Alfjorden A."/>
            <person name="Peckova H."/>
            <person name="Swords F."/>
            <person name="Hooper C."/>
            <person name="Holzer A.S."/>
            <person name="Bass D."/>
            <person name="Burki F."/>
        </authorList>
    </citation>
    <scope>NUCLEOTIDE SEQUENCE [LARGE SCALE GENOMIC DNA]</scope>
    <source>
        <strain evidence="8">20-A016</strain>
    </source>
</reference>
<comment type="subcellular location">
    <subcellularLocation>
        <location evidence="1 7">Endoplasmic reticulum membrane</location>
        <topology evidence="1 7">Multi-pass membrane protein</topology>
    </subcellularLocation>
</comment>
<evidence type="ECO:0000256" key="6">
    <source>
        <dbReference type="ARBA" id="ARBA00023136"/>
    </source>
</evidence>
<comment type="caution">
    <text evidence="8">The sequence shown here is derived from an EMBL/GenBank/DDBJ whole genome shotgun (WGS) entry which is preliminary data.</text>
</comment>
<feature type="transmembrane region" description="Helical" evidence="7">
    <location>
        <begin position="6"/>
        <end position="24"/>
    </location>
</feature>
<gene>
    <name evidence="8" type="ORF">MHBO_003249</name>
</gene>
<keyword evidence="5 7" id="KW-1133">Transmembrane helix</keyword>
<comment type="caution">
    <text evidence="7">Lacks conserved residue(s) required for the propagation of feature annotation.</text>
</comment>
<name>A0ABV2AQF8_9EUKA</name>
<comment type="similarity">
    <text evidence="2 7">Belongs to the DPM3 family.</text>
</comment>
<comment type="subunit">
    <text evidence="7">Component of the dolichol-phosphate mannose (DPM) synthase complex.</text>
</comment>
<comment type="pathway">
    <text evidence="7">Protein modification; protein glycosylation.</text>
</comment>
<evidence type="ECO:0000256" key="1">
    <source>
        <dbReference type="ARBA" id="ARBA00004477"/>
    </source>
</evidence>
<keyword evidence="9" id="KW-1185">Reference proteome</keyword>
<evidence type="ECO:0000313" key="9">
    <source>
        <dbReference type="Proteomes" id="UP001439008"/>
    </source>
</evidence>